<feature type="region of interest" description="Disordered" evidence="1">
    <location>
        <begin position="851"/>
        <end position="900"/>
    </location>
</feature>
<feature type="compositionally biased region" description="Low complexity" evidence="1">
    <location>
        <begin position="138"/>
        <end position="150"/>
    </location>
</feature>
<evidence type="ECO:0000313" key="3">
    <source>
        <dbReference type="Proteomes" id="UP001565368"/>
    </source>
</evidence>
<feature type="compositionally biased region" description="Polar residues" evidence="1">
    <location>
        <begin position="354"/>
        <end position="366"/>
    </location>
</feature>
<organism evidence="2 3">
    <name type="scientific">Vanrija albida</name>
    <dbReference type="NCBI Taxonomy" id="181172"/>
    <lineage>
        <taxon>Eukaryota</taxon>
        <taxon>Fungi</taxon>
        <taxon>Dikarya</taxon>
        <taxon>Basidiomycota</taxon>
        <taxon>Agaricomycotina</taxon>
        <taxon>Tremellomycetes</taxon>
        <taxon>Trichosporonales</taxon>
        <taxon>Trichosporonaceae</taxon>
        <taxon>Vanrija</taxon>
    </lineage>
</organism>
<feature type="region of interest" description="Disordered" evidence="1">
    <location>
        <begin position="342"/>
        <end position="389"/>
    </location>
</feature>
<reference evidence="2 3" key="1">
    <citation type="submission" date="2023-08" db="EMBL/GenBank/DDBJ databases">
        <title>Annotated Genome Sequence of Vanrija albida AlHP1.</title>
        <authorList>
            <person name="Herzog R."/>
        </authorList>
    </citation>
    <scope>NUCLEOTIDE SEQUENCE [LARGE SCALE GENOMIC DNA]</scope>
    <source>
        <strain evidence="2 3">AlHP1</strain>
    </source>
</reference>
<feature type="compositionally biased region" description="Acidic residues" evidence="1">
    <location>
        <begin position="919"/>
        <end position="931"/>
    </location>
</feature>
<feature type="region of interest" description="Disordered" evidence="1">
    <location>
        <begin position="919"/>
        <end position="961"/>
    </location>
</feature>
<feature type="compositionally biased region" description="Basic and acidic residues" evidence="1">
    <location>
        <begin position="851"/>
        <end position="863"/>
    </location>
</feature>
<feature type="region of interest" description="Disordered" evidence="1">
    <location>
        <begin position="998"/>
        <end position="1022"/>
    </location>
</feature>
<feature type="compositionally biased region" description="Low complexity" evidence="1">
    <location>
        <begin position="419"/>
        <end position="439"/>
    </location>
</feature>
<feature type="compositionally biased region" description="Low complexity" evidence="1">
    <location>
        <begin position="941"/>
        <end position="961"/>
    </location>
</feature>
<dbReference type="RefSeq" id="XP_069205696.1">
    <property type="nucleotide sequence ID" value="XM_069355855.1"/>
</dbReference>
<name>A0ABR3PTR7_9TREE</name>
<dbReference type="EMBL" id="JBBXJM010000006">
    <property type="protein sequence ID" value="KAL1405752.1"/>
    <property type="molecule type" value="Genomic_DNA"/>
</dbReference>
<protein>
    <submittedName>
        <fullName evidence="2">Uncharacterized protein</fullName>
    </submittedName>
</protein>
<feature type="region of interest" description="Disordered" evidence="1">
    <location>
        <begin position="498"/>
        <end position="554"/>
    </location>
</feature>
<feature type="compositionally biased region" description="Basic and acidic residues" evidence="1">
    <location>
        <begin position="113"/>
        <end position="127"/>
    </location>
</feature>
<evidence type="ECO:0000313" key="2">
    <source>
        <dbReference type="EMBL" id="KAL1405752.1"/>
    </source>
</evidence>
<feature type="compositionally biased region" description="Low complexity" evidence="1">
    <location>
        <begin position="258"/>
        <end position="289"/>
    </location>
</feature>
<proteinExistence type="predicted"/>
<feature type="region of interest" description="Disordered" evidence="1">
    <location>
        <begin position="770"/>
        <end position="804"/>
    </location>
</feature>
<feature type="region of interest" description="Disordered" evidence="1">
    <location>
        <begin position="819"/>
        <end position="839"/>
    </location>
</feature>
<keyword evidence="3" id="KW-1185">Reference proteome</keyword>
<evidence type="ECO:0000256" key="1">
    <source>
        <dbReference type="SAM" id="MobiDB-lite"/>
    </source>
</evidence>
<comment type="caution">
    <text evidence="2">The sequence shown here is derived from an EMBL/GenBank/DDBJ whole genome shotgun (WGS) entry which is preliminary data.</text>
</comment>
<feature type="region of interest" description="Disordered" evidence="1">
    <location>
        <begin position="419"/>
        <end position="443"/>
    </location>
</feature>
<dbReference type="GeneID" id="95988468"/>
<feature type="compositionally biased region" description="Basic residues" evidence="1">
    <location>
        <begin position="187"/>
        <end position="203"/>
    </location>
</feature>
<accession>A0ABR3PTR7</accession>
<sequence length="1140" mass="122962">MPDDPGPHAPHHPPPHARWADLHRRRMAASLGNQGFARFGGKRGGGRLGRAPSLGLGAASLARSGLGLGVPSSSSLAPNPRLYAFRTPSASSTDLESTAADSDTTLGSALEIEHTLGSDTETERGDSDNDDDDAWVEKSLASLPLLSPKGPKGKGVDAREYGPAAAAAANSKLHVPPHQSIDMMGSRRVRNPKRVLSRSRRREPRNAPDPAKTRPLAHLAKRRRVVSNGSVDRLTRGMVVLSTSEDDDANEVGDYLEQSAASSPPPRAQSAQAGPSRPTTPQRRSSSGSDADEESDGERSPLAHKSRRRRDQAQLPTPPPSSPSERQLAQWAARAGYALVPVTSTPAPRASTGIKRSNSHLTSPDVTPTRPRLQLAEHDDEDEGDNSDAAGTVRIISSDLELDSDVNSDADDDDAVAASSDLELGTAPSTPTPAPGARAARAEDNAAARTLLAIASSPIATTSAIPIATASVRTPVTPKDVRHNAARIRYQNTVPRADHTRQHGDAQIVSVADSRRPAYRAPPARAVAHDTQHLRRSSPTSLLASREKSHRSRSAITRTILAHAQRTARRFVARVKDMDERRGLAPPKRTSLHTWRYVEEVRPALAGQHYVKALKKSKTAQQARSALLRRHRSKNISTTSWRQNDNDFGATKTTIAALEDDDEVETLLASPSDDVEMFDSEQVDAALGLLAFSASALPSSTIGKRQRSSAPAVEAAHRQQRRLDLRLSEVGRFLSLKAPYLASLKAHRLERREAERAAVAEALRRAEEAAAEAEERSRQAERAQVDSERAAAEEASAAAESSRHAELAEAERVAAEFNRTARARDGRQRPRAQPYNVGNEAEFRARIREQRFTNARRRQEAEQARAVSMEQDRRVRAVSLPPPSRDNDEDESAFGSGTFRRQARLGSPLVLEAIADADEAATEAGSEDDEPVAGPSNATGSPHSPVRRSPASPARRVSGPRTLDEAAALVRSPPPRYELPIFPVLRAPVPIRARREAARLRAASDPPGYTPPLYRRHSPPPPPPYNAQVDGGCVMPPVFLPEAAVPHEAAPPRPGPSTAAMAIADRRAVDVEMGEAGPGPSTLAAYPSLPLAVPGRYVVDRPRDDTAIRQTDDLDLDALDDTPQASSAVGFLSRFLPRWW</sequence>
<dbReference type="Proteomes" id="UP001565368">
    <property type="component" value="Unassembled WGS sequence"/>
</dbReference>
<gene>
    <name evidence="2" type="ORF">Q8F55_007425</name>
</gene>
<feature type="compositionally biased region" description="Basic and acidic residues" evidence="1">
    <location>
        <begin position="770"/>
        <end position="792"/>
    </location>
</feature>
<feature type="region of interest" description="Disordered" evidence="1">
    <location>
        <begin position="113"/>
        <end position="330"/>
    </location>
</feature>